<organism evidence="1 2">
    <name type="scientific">Pisolithus microcarpus 441</name>
    <dbReference type="NCBI Taxonomy" id="765257"/>
    <lineage>
        <taxon>Eukaryota</taxon>
        <taxon>Fungi</taxon>
        <taxon>Dikarya</taxon>
        <taxon>Basidiomycota</taxon>
        <taxon>Agaricomycotina</taxon>
        <taxon>Agaricomycetes</taxon>
        <taxon>Agaricomycetidae</taxon>
        <taxon>Boletales</taxon>
        <taxon>Sclerodermatineae</taxon>
        <taxon>Pisolithaceae</taxon>
        <taxon>Pisolithus</taxon>
    </lineage>
</organism>
<name>A0A0C9ZDT8_9AGAM</name>
<proteinExistence type="predicted"/>
<reference evidence="2" key="2">
    <citation type="submission" date="2015-01" db="EMBL/GenBank/DDBJ databases">
        <title>Evolutionary Origins and Diversification of the Mycorrhizal Mutualists.</title>
        <authorList>
            <consortium name="DOE Joint Genome Institute"/>
            <consortium name="Mycorrhizal Genomics Consortium"/>
            <person name="Kohler A."/>
            <person name="Kuo A."/>
            <person name="Nagy L.G."/>
            <person name="Floudas D."/>
            <person name="Copeland A."/>
            <person name="Barry K.W."/>
            <person name="Cichocki N."/>
            <person name="Veneault-Fourrey C."/>
            <person name="LaButti K."/>
            <person name="Lindquist E.A."/>
            <person name="Lipzen A."/>
            <person name="Lundell T."/>
            <person name="Morin E."/>
            <person name="Murat C."/>
            <person name="Riley R."/>
            <person name="Ohm R."/>
            <person name="Sun H."/>
            <person name="Tunlid A."/>
            <person name="Henrissat B."/>
            <person name="Grigoriev I.V."/>
            <person name="Hibbett D.S."/>
            <person name="Martin F."/>
        </authorList>
    </citation>
    <scope>NUCLEOTIDE SEQUENCE [LARGE SCALE GENOMIC DNA]</scope>
    <source>
        <strain evidence="2">441</strain>
    </source>
</reference>
<keyword evidence="2" id="KW-1185">Reference proteome</keyword>
<dbReference type="OrthoDB" id="2688393at2759"/>
<sequence length="53" mass="6401">YPGGTTFMDWFFNDQYVTLWWQNLYYPFASVGDWQLALWLLHSQLSMATIDDF</sequence>
<evidence type="ECO:0000313" key="1">
    <source>
        <dbReference type="EMBL" id="KIK20622.1"/>
    </source>
</evidence>
<evidence type="ECO:0000313" key="2">
    <source>
        <dbReference type="Proteomes" id="UP000054018"/>
    </source>
</evidence>
<protein>
    <submittedName>
        <fullName evidence="1">Uncharacterized protein</fullName>
    </submittedName>
</protein>
<dbReference type="EMBL" id="KN833761">
    <property type="protein sequence ID" value="KIK20622.1"/>
    <property type="molecule type" value="Genomic_DNA"/>
</dbReference>
<reference evidence="1 2" key="1">
    <citation type="submission" date="2014-04" db="EMBL/GenBank/DDBJ databases">
        <authorList>
            <consortium name="DOE Joint Genome Institute"/>
            <person name="Kuo A."/>
            <person name="Kohler A."/>
            <person name="Costa M.D."/>
            <person name="Nagy L.G."/>
            <person name="Floudas D."/>
            <person name="Copeland A."/>
            <person name="Barry K.W."/>
            <person name="Cichocki N."/>
            <person name="Veneault-Fourrey C."/>
            <person name="LaButti K."/>
            <person name="Lindquist E.A."/>
            <person name="Lipzen A."/>
            <person name="Lundell T."/>
            <person name="Morin E."/>
            <person name="Murat C."/>
            <person name="Sun H."/>
            <person name="Tunlid A."/>
            <person name="Henrissat B."/>
            <person name="Grigoriev I.V."/>
            <person name="Hibbett D.S."/>
            <person name="Martin F."/>
            <person name="Nordberg H.P."/>
            <person name="Cantor M.N."/>
            <person name="Hua S.X."/>
        </authorList>
    </citation>
    <scope>NUCLEOTIDE SEQUENCE [LARGE SCALE GENOMIC DNA]</scope>
    <source>
        <strain evidence="1 2">441</strain>
    </source>
</reference>
<gene>
    <name evidence="1" type="ORF">PISMIDRAFT_105361</name>
</gene>
<accession>A0A0C9ZDT8</accession>
<dbReference type="Proteomes" id="UP000054018">
    <property type="component" value="Unassembled WGS sequence"/>
</dbReference>
<feature type="non-terminal residue" evidence="1">
    <location>
        <position position="1"/>
    </location>
</feature>
<dbReference type="AlphaFoldDB" id="A0A0C9ZDT8"/>
<dbReference type="HOGENOM" id="CLU_3074381_0_0_1"/>